<dbReference type="InterPro" id="IPR023346">
    <property type="entry name" value="Lysozyme-like_dom_sf"/>
</dbReference>
<keyword evidence="1" id="KW-0611">Plant defense</keyword>
<evidence type="ECO:0000313" key="5">
    <source>
        <dbReference type="Proteomes" id="UP000017148"/>
    </source>
</evidence>
<evidence type="ECO:0000256" key="2">
    <source>
        <dbReference type="ARBA" id="ARBA00023157"/>
    </source>
</evidence>
<dbReference type="OrthoDB" id="6018988at2"/>
<dbReference type="GO" id="GO:0006952">
    <property type="term" value="P:defense response"/>
    <property type="evidence" value="ECO:0007669"/>
    <property type="project" value="UniProtKB-KW"/>
</dbReference>
<evidence type="ECO:0000256" key="1">
    <source>
        <dbReference type="ARBA" id="ARBA00022821"/>
    </source>
</evidence>
<dbReference type="Gene3D" id="3.30.20.10">
    <property type="entry name" value="Endochitinase, domain 2"/>
    <property type="match status" value="1"/>
</dbReference>
<comment type="caution">
    <text evidence="4">The sequence shown here is derived from an EMBL/GenBank/DDBJ whole genome shotgun (WGS) entry which is preliminary data.</text>
</comment>
<keyword evidence="5" id="KW-1185">Reference proteome</keyword>
<dbReference type="Gene3D" id="2.60.40.4070">
    <property type="match status" value="1"/>
</dbReference>
<dbReference type="PANTHER" id="PTHR22595">
    <property type="entry name" value="CHITINASE-RELATED"/>
    <property type="match status" value="1"/>
</dbReference>
<dbReference type="Proteomes" id="UP000017148">
    <property type="component" value="Unassembled WGS sequence"/>
</dbReference>
<dbReference type="Gene3D" id="1.10.530.10">
    <property type="match status" value="1"/>
</dbReference>
<evidence type="ECO:0000313" key="4">
    <source>
        <dbReference type="EMBL" id="ERP38971.1"/>
    </source>
</evidence>
<dbReference type="CDD" id="cd00325">
    <property type="entry name" value="chitinase_GH19"/>
    <property type="match status" value="1"/>
</dbReference>
<dbReference type="PATRIC" id="fig|1313304.3.peg.442"/>
<dbReference type="EMBL" id="ASJR01000003">
    <property type="protein sequence ID" value="ERP38971.1"/>
    <property type="molecule type" value="Genomic_DNA"/>
</dbReference>
<protein>
    <submittedName>
        <fullName evidence="4">Chitinase, GH19 family</fullName>
    </submittedName>
</protein>
<dbReference type="GO" id="GO:0004568">
    <property type="term" value="F:chitinase activity"/>
    <property type="evidence" value="ECO:0007669"/>
    <property type="project" value="InterPro"/>
</dbReference>
<dbReference type="InterPro" id="IPR000726">
    <property type="entry name" value="Glyco_hydro_19_cat"/>
</dbReference>
<dbReference type="PANTHER" id="PTHR22595:SF79">
    <property type="entry name" value="CHITINASE 12"/>
    <property type="match status" value="1"/>
</dbReference>
<gene>
    <name evidence="4" type="ORF">CALK_0462</name>
</gene>
<dbReference type="Pfam" id="PF00182">
    <property type="entry name" value="Glyco_hydro_19"/>
    <property type="match status" value="1"/>
</dbReference>
<name>U7DDK4_9BACT</name>
<proteinExistence type="predicted"/>
<feature type="domain" description="Glycoside hydrolase family 19 catalytic" evidence="3">
    <location>
        <begin position="102"/>
        <end position="333"/>
    </location>
</feature>
<dbReference type="eggNOG" id="COG3468">
    <property type="taxonomic scope" value="Bacteria"/>
</dbReference>
<dbReference type="GO" id="GO:0016998">
    <property type="term" value="P:cell wall macromolecule catabolic process"/>
    <property type="evidence" value="ECO:0007669"/>
    <property type="project" value="InterPro"/>
</dbReference>
<sequence>MRYSRIVVGVLFCVYTTVHALNIIDNGDGTYSVRKSELLAEKHEQMADPLYDEVKETVRTIPNEEVERIEPGRTDNPANVRRVEEIVTPEIWEYVFPRRADEYTYTGFLQAVGKFPAFCGDYDDGRDAEEVCRRVIATSFAHFAQETGMGCDYTAREEDLPRWRQGLYYVREMDHEEGDGGYNSECSEDNWQTEKWPCGVDESGNYLGYFGRGAKQLSYHYNYGPFSEVMFDGDATVLLDNPGLVADTWLNLASAIFFYVTPQPPKPSMLHVADGTWQPNEVDKEQGIKPGFGATINVINGGVECGHGERAQAVNRIRYYREFAPLFDVPIAEDEELGCESQKDFIVGGAGAMLIQWEDDWEYREERDMGNFRCQLVGYQTPESALVEGDYLRCVMRHYGDILTIIDDDEVPITIIDDRVEDAYGKRGIAFLENPVSVDQGGASIMVVTEAPAEIRLAIYDATGNLLDEQDDPRSYAEAGLFRWDLRDHRGRLVPSGSYAVIAEISFEDGRVERYKRVLGVRR</sequence>
<organism evidence="4 5">
    <name type="scientific">Chitinivibrio alkaliphilus ACht1</name>
    <dbReference type="NCBI Taxonomy" id="1313304"/>
    <lineage>
        <taxon>Bacteria</taxon>
        <taxon>Pseudomonadati</taxon>
        <taxon>Fibrobacterota</taxon>
        <taxon>Chitinivibrionia</taxon>
        <taxon>Chitinivibrionales</taxon>
        <taxon>Chitinivibrionaceae</taxon>
        <taxon>Chitinivibrio</taxon>
    </lineage>
</organism>
<dbReference type="GO" id="GO:0006032">
    <property type="term" value="P:chitin catabolic process"/>
    <property type="evidence" value="ECO:0007669"/>
    <property type="project" value="InterPro"/>
</dbReference>
<dbReference type="STRING" id="1313304.CALK_0462"/>
<dbReference type="RefSeq" id="WP_022635999.1">
    <property type="nucleotide sequence ID" value="NZ_ASJR01000003.1"/>
</dbReference>
<reference evidence="4 5" key="1">
    <citation type="journal article" date="2013" name="Environ. Microbiol.">
        <title>Genome analysis of Chitinivibrio alkaliphilus gen. nov., sp. nov., a novel extremely haloalkaliphilic anaerobic chitinolytic bacterium from the candidate phylum Termite Group 3.</title>
        <authorList>
            <person name="Sorokin D.Y."/>
            <person name="Gumerov V.M."/>
            <person name="Rakitin A.L."/>
            <person name="Beletsky A.V."/>
            <person name="Damste J.S."/>
            <person name="Muyzer G."/>
            <person name="Mardanov A.V."/>
            <person name="Ravin N.V."/>
        </authorList>
    </citation>
    <scope>NUCLEOTIDE SEQUENCE [LARGE SCALE GENOMIC DNA]</scope>
    <source>
        <strain evidence="4 5">ACht1</strain>
    </source>
</reference>
<keyword evidence="2" id="KW-1015">Disulfide bond</keyword>
<dbReference type="AlphaFoldDB" id="U7DDK4"/>
<accession>U7DDK4</accession>
<dbReference type="SUPFAM" id="SSF53955">
    <property type="entry name" value="Lysozyme-like"/>
    <property type="match status" value="1"/>
</dbReference>
<evidence type="ECO:0000259" key="3">
    <source>
        <dbReference type="Pfam" id="PF00182"/>
    </source>
</evidence>